<evidence type="ECO:0000256" key="3">
    <source>
        <dbReference type="ARBA" id="ARBA00022801"/>
    </source>
</evidence>
<evidence type="ECO:0000256" key="2">
    <source>
        <dbReference type="ARBA" id="ARBA00022723"/>
    </source>
</evidence>
<dbReference type="EMBL" id="SJPH01000004">
    <property type="protein sequence ID" value="TWT43407.1"/>
    <property type="molecule type" value="Genomic_DNA"/>
</dbReference>
<evidence type="ECO:0000256" key="1">
    <source>
        <dbReference type="ARBA" id="ARBA00022670"/>
    </source>
</evidence>
<keyword evidence="5" id="KW-0482">Metalloprotease</keyword>
<dbReference type="GO" id="GO:0031012">
    <property type="term" value="C:extracellular matrix"/>
    <property type="evidence" value="ECO:0007669"/>
    <property type="project" value="InterPro"/>
</dbReference>
<dbReference type="InterPro" id="IPR001818">
    <property type="entry name" value="Pept_M10_metallopeptidase"/>
</dbReference>
<evidence type="ECO:0000256" key="4">
    <source>
        <dbReference type="ARBA" id="ARBA00022833"/>
    </source>
</evidence>
<keyword evidence="4" id="KW-0862">Zinc</keyword>
<dbReference type="Proteomes" id="UP000318995">
    <property type="component" value="Unassembled WGS sequence"/>
</dbReference>
<comment type="caution">
    <text evidence="8">The sequence shown here is derived from an EMBL/GenBank/DDBJ whole genome shotgun (WGS) entry which is preliminary data.</text>
</comment>
<dbReference type="Gene3D" id="3.40.390.10">
    <property type="entry name" value="Collagenase (Catalytic Domain)"/>
    <property type="match status" value="1"/>
</dbReference>
<dbReference type="AlphaFoldDB" id="A0A5C5VZ91"/>
<gene>
    <name evidence="8" type="ORF">Pla111_23580</name>
</gene>
<reference evidence="8 9" key="1">
    <citation type="submission" date="2019-02" db="EMBL/GenBank/DDBJ databases">
        <title>Deep-cultivation of Planctomycetes and their phenomic and genomic characterization uncovers novel biology.</title>
        <authorList>
            <person name="Wiegand S."/>
            <person name="Jogler M."/>
            <person name="Boedeker C."/>
            <person name="Pinto D."/>
            <person name="Vollmers J."/>
            <person name="Rivas-Marin E."/>
            <person name="Kohn T."/>
            <person name="Peeters S.H."/>
            <person name="Heuer A."/>
            <person name="Rast P."/>
            <person name="Oberbeckmann S."/>
            <person name="Bunk B."/>
            <person name="Jeske O."/>
            <person name="Meyerdierks A."/>
            <person name="Storesund J.E."/>
            <person name="Kallscheuer N."/>
            <person name="Luecker S."/>
            <person name="Lage O.M."/>
            <person name="Pohl T."/>
            <person name="Merkel B.J."/>
            <person name="Hornburger P."/>
            <person name="Mueller R.-W."/>
            <person name="Bruemmer F."/>
            <person name="Labrenz M."/>
            <person name="Spormann A.M."/>
            <person name="Op Den Camp H."/>
            <person name="Overmann J."/>
            <person name="Amann R."/>
            <person name="Jetten M.S.M."/>
            <person name="Mascher T."/>
            <person name="Medema M.H."/>
            <person name="Devos D.P."/>
            <person name="Kaster A.-K."/>
            <person name="Ovreas L."/>
            <person name="Rohde M."/>
            <person name="Galperin M.Y."/>
            <person name="Jogler C."/>
        </authorList>
    </citation>
    <scope>NUCLEOTIDE SEQUENCE [LARGE SCALE GENOMIC DNA]</scope>
    <source>
        <strain evidence="8 9">Pla111</strain>
    </source>
</reference>
<dbReference type="PANTHER" id="PTHR10201">
    <property type="entry name" value="MATRIX METALLOPROTEINASE"/>
    <property type="match status" value="1"/>
</dbReference>
<dbReference type="PROSITE" id="PS51257">
    <property type="entry name" value="PROKAR_LIPOPROTEIN"/>
    <property type="match status" value="1"/>
</dbReference>
<evidence type="ECO:0000259" key="7">
    <source>
        <dbReference type="SMART" id="SM00235"/>
    </source>
</evidence>
<dbReference type="SMART" id="SM00235">
    <property type="entry name" value="ZnMc"/>
    <property type="match status" value="1"/>
</dbReference>
<keyword evidence="3" id="KW-0378">Hydrolase</keyword>
<dbReference type="Pfam" id="PF00413">
    <property type="entry name" value="Peptidase_M10"/>
    <property type="match status" value="1"/>
</dbReference>
<keyword evidence="9" id="KW-1185">Reference proteome</keyword>
<dbReference type="RefSeq" id="WP_146574484.1">
    <property type="nucleotide sequence ID" value="NZ_SJPH01000004.1"/>
</dbReference>
<dbReference type="GO" id="GO:0004222">
    <property type="term" value="F:metalloendopeptidase activity"/>
    <property type="evidence" value="ECO:0007669"/>
    <property type="project" value="InterPro"/>
</dbReference>
<feature type="chain" id="PRO_5022744124" evidence="6">
    <location>
        <begin position="19"/>
        <end position="286"/>
    </location>
</feature>
<dbReference type="PANTHER" id="PTHR10201:SF323">
    <property type="entry name" value="MATRIX METALLOPROTEINASE-21"/>
    <property type="match status" value="1"/>
</dbReference>
<evidence type="ECO:0000256" key="5">
    <source>
        <dbReference type="ARBA" id="ARBA00023049"/>
    </source>
</evidence>
<dbReference type="SUPFAM" id="SSF55486">
    <property type="entry name" value="Metalloproteases ('zincins'), catalytic domain"/>
    <property type="match status" value="1"/>
</dbReference>
<sequence length="286" mass="29735" precursor="true">MSRILALFASLVVWVALAEHAQACSFCAAMGCTPCDRAPVAATDDPNPGYVLQGDGVQWPQPGGDGTPITITYSYNNFLDGGMLDPSNQPIAADFIRQVTAEAFGLWAAVAPLHFVEVPDAGGRVFVGFSAAYNALPQDGFGQIRISHRFINGTDEQNGMPVAKALAWFPAPSAGAIGGDIHFDNGDRWGIVGTPSQPDILGILTHEIGHALGLAHSTTSEAAMWFAAPRRSGPGTGMLWPADIAGVRAIYGAGIGSVTPLQLVPEPTAALLVVVAAFGVACTGRR</sequence>
<dbReference type="OrthoDB" id="252952at2"/>
<accession>A0A5C5VZ91</accession>
<keyword evidence="2" id="KW-0479">Metal-binding</keyword>
<dbReference type="InterPro" id="IPR024079">
    <property type="entry name" value="MetalloPept_cat_dom_sf"/>
</dbReference>
<name>A0A5C5VZ91_9BACT</name>
<dbReference type="GO" id="GO:0008270">
    <property type="term" value="F:zinc ion binding"/>
    <property type="evidence" value="ECO:0007669"/>
    <property type="project" value="InterPro"/>
</dbReference>
<dbReference type="InterPro" id="IPR006026">
    <property type="entry name" value="Peptidase_Metallo"/>
</dbReference>
<evidence type="ECO:0000313" key="9">
    <source>
        <dbReference type="Proteomes" id="UP000318995"/>
    </source>
</evidence>
<dbReference type="PRINTS" id="PR00138">
    <property type="entry name" value="MATRIXIN"/>
</dbReference>
<protein>
    <submittedName>
        <fullName evidence="8">Matrixin</fullName>
    </submittedName>
</protein>
<organism evidence="8 9">
    <name type="scientific">Botrimarina hoheduenensis</name>
    <dbReference type="NCBI Taxonomy" id="2528000"/>
    <lineage>
        <taxon>Bacteria</taxon>
        <taxon>Pseudomonadati</taxon>
        <taxon>Planctomycetota</taxon>
        <taxon>Planctomycetia</taxon>
        <taxon>Pirellulales</taxon>
        <taxon>Lacipirellulaceae</taxon>
        <taxon>Botrimarina</taxon>
    </lineage>
</organism>
<evidence type="ECO:0000256" key="6">
    <source>
        <dbReference type="SAM" id="SignalP"/>
    </source>
</evidence>
<keyword evidence="1" id="KW-0645">Protease</keyword>
<feature type="signal peptide" evidence="6">
    <location>
        <begin position="1"/>
        <end position="18"/>
    </location>
</feature>
<feature type="domain" description="Peptidase metallopeptidase" evidence="7">
    <location>
        <begin position="55"/>
        <end position="253"/>
    </location>
</feature>
<keyword evidence="6" id="KW-0732">Signal</keyword>
<proteinExistence type="predicted"/>
<evidence type="ECO:0000313" key="8">
    <source>
        <dbReference type="EMBL" id="TWT43407.1"/>
    </source>
</evidence>
<dbReference type="GO" id="GO:0006508">
    <property type="term" value="P:proteolysis"/>
    <property type="evidence" value="ECO:0007669"/>
    <property type="project" value="UniProtKB-KW"/>
</dbReference>
<dbReference type="InterPro" id="IPR021190">
    <property type="entry name" value="Pept_M10A"/>
</dbReference>